<feature type="binding site" evidence="9">
    <location>
        <begin position="91"/>
        <end position="94"/>
    </location>
    <ligand>
        <name>substrate</name>
    </ligand>
</feature>
<comment type="catalytic activity">
    <reaction evidence="1 9">
        <text>adenosine 3',5'-bisphosphate + H2O = AMP + phosphate</text>
        <dbReference type="Rhea" id="RHEA:10040"/>
        <dbReference type="ChEBI" id="CHEBI:15377"/>
        <dbReference type="ChEBI" id="CHEBI:43474"/>
        <dbReference type="ChEBI" id="CHEBI:58343"/>
        <dbReference type="ChEBI" id="CHEBI:456215"/>
        <dbReference type="EC" id="3.1.3.7"/>
    </reaction>
</comment>
<name>A0A5C4S184_PROVB</name>
<comment type="caution">
    <text evidence="11">The sequence shown here is derived from an EMBL/GenBank/DDBJ whole genome shotgun (WGS) entry which is preliminary data.</text>
</comment>
<dbReference type="PANTHER" id="PTHR43028">
    <property type="entry name" value="3'(2'),5'-BISPHOSPHATE NUCLEOTIDASE 1"/>
    <property type="match status" value="1"/>
</dbReference>
<feature type="binding site" evidence="9">
    <location>
        <position position="91"/>
    </location>
    <ligand>
        <name>Mg(2+)</name>
        <dbReference type="ChEBI" id="CHEBI:18420"/>
        <label>1</label>
    </ligand>
</feature>
<feature type="binding site" evidence="9">
    <location>
        <position position="69"/>
    </location>
    <ligand>
        <name>Mg(2+)</name>
        <dbReference type="ChEBI" id="CHEBI:18420"/>
        <label>1</label>
    </ligand>
</feature>
<sequence length="268" mass="30017">MTIPTPEPNLKLALQASLQAGEAILQVYRTGNFQVELKHDHSPVTLADKKASDIITRILNQSQLPVISEEASIPPYEERKQWQSFWLVDPLDGTREFIKQNGEFTVNIALLRNNHPEIGIIYAPVPDTLYLTSPQTGPHLITQAHKALHHNILEQATRLPIQKPNRPYRILTSRSHTGTRTQALIDSIKKEHPDLETIPLGSALKLAKIASGEADLYIRFGPTMEWDTAAGHALLNATGAKIIDTNTKYPLTYNKPDLHNPSFIARRQ</sequence>
<keyword evidence="8 9" id="KW-0472">Membrane</keyword>
<evidence type="ECO:0000256" key="1">
    <source>
        <dbReference type="ARBA" id="ARBA00001625"/>
    </source>
</evidence>
<keyword evidence="4" id="KW-0997">Cell inner membrane</keyword>
<dbReference type="InterPro" id="IPR020583">
    <property type="entry name" value="Inositol_monoP_metal-BS"/>
</dbReference>
<feature type="binding site" evidence="10">
    <location>
        <position position="227"/>
    </location>
    <ligand>
        <name>Mg(2+)</name>
        <dbReference type="ChEBI" id="CHEBI:18420"/>
        <label>1</label>
        <note>catalytic</note>
    </ligand>
</feature>
<dbReference type="CDD" id="cd01638">
    <property type="entry name" value="CysQ"/>
    <property type="match status" value="1"/>
</dbReference>
<dbReference type="Pfam" id="PF00459">
    <property type="entry name" value="Inositol_P"/>
    <property type="match status" value="1"/>
</dbReference>
<dbReference type="Gene3D" id="3.40.190.80">
    <property type="match status" value="1"/>
</dbReference>
<dbReference type="InterPro" id="IPR006240">
    <property type="entry name" value="CysQ"/>
</dbReference>
<dbReference type="GO" id="GO:0008441">
    <property type="term" value="F:3'(2'),5'-bisphosphate nucleotidase activity"/>
    <property type="evidence" value="ECO:0007669"/>
    <property type="project" value="UniProtKB-UniRule"/>
</dbReference>
<evidence type="ECO:0000256" key="8">
    <source>
        <dbReference type="ARBA" id="ARBA00023136"/>
    </source>
</evidence>
<comment type="subcellular location">
    <subcellularLocation>
        <location evidence="9">Cell membrane</location>
        <topology evidence="9">Peripheral membrane protein</topology>
        <orientation evidence="9">Cytoplasmic side</orientation>
    </subcellularLocation>
</comment>
<dbReference type="EC" id="3.1.3.7" evidence="9"/>
<dbReference type="InterPro" id="IPR000760">
    <property type="entry name" value="Inositol_monophosphatase-like"/>
</dbReference>
<evidence type="ECO:0000256" key="4">
    <source>
        <dbReference type="ARBA" id="ARBA00022519"/>
    </source>
</evidence>
<dbReference type="GO" id="GO:0050427">
    <property type="term" value="P:3'-phosphoadenosine 5'-phosphosulfate metabolic process"/>
    <property type="evidence" value="ECO:0007669"/>
    <property type="project" value="TreeGrafter"/>
</dbReference>
<evidence type="ECO:0000313" key="11">
    <source>
        <dbReference type="EMBL" id="TNJ36857.1"/>
    </source>
</evidence>
<dbReference type="NCBIfam" id="TIGR01331">
    <property type="entry name" value="bisphos_cysQ"/>
    <property type="match status" value="1"/>
</dbReference>
<feature type="binding site" evidence="10">
    <location>
        <position position="91"/>
    </location>
    <ligand>
        <name>Mg(2+)</name>
        <dbReference type="ChEBI" id="CHEBI:18420"/>
        <label>1</label>
        <note>catalytic</note>
    </ligand>
</feature>
<feature type="binding site" evidence="9">
    <location>
        <position position="227"/>
    </location>
    <ligand>
        <name>Mg(2+)</name>
        <dbReference type="ChEBI" id="CHEBI:18420"/>
        <label>2</label>
    </ligand>
</feature>
<keyword evidence="3 9" id="KW-1003">Cell membrane</keyword>
<dbReference type="InterPro" id="IPR050725">
    <property type="entry name" value="CysQ/Inositol_MonoPase"/>
</dbReference>
<dbReference type="GO" id="GO:0046854">
    <property type="term" value="P:phosphatidylinositol phosphate biosynthetic process"/>
    <property type="evidence" value="ECO:0007669"/>
    <property type="project" value="InterPro"/>
</dbReference>
<evidence type="ECO:0000256" key="6">
    <source>
        <dbReference type="ARBA" id="ARBA00022801"/>
    </source>
</evidence>
<organism evidence="11 12">
    <name type="scientific">Prosthecochloris vibrioformis</name>
    <name type="common">Chlorobium vibrioforme</name>
    <dbReference type="NCBI Taxonomy" id="1098"/>
    <lineage>
        <taxon>Bacteria</taxon>
        <taxon>Pseudomonadati</taxon>
        <taxon>Chlorobiota</taxon>
        <taxon>Chlorobiia</taxon>
        <taxon>Chlorobiales</taxon>
        <taxon>Chlorobiaceae</taxon>
        <taxon>Prosthecochloris</taxon>
    </lineage>
</organism>
<feature type="binding site" evidence="9">
    <location>
        <position position="227"/>
    </location>
    <ligand>
        <name>substrate</name>
    </ligand>
</feature>
<keyword evidence="5 9" id="KW-0479">Metal-binding</keyword>
<accession>A0A5C4S184</accession>
<dbReference type="PROSITE" id="PS00630">
    <property type="entry name" value="IMP_2"/>
    <property type="match status" value="1"/>
</dbReference>
<dbReference type="InterPro" id="IPR020550">
    <property type="entry name" value="Inositol_monophosphatase_CS"/>
</dbReference>
<dbReference type="Gene3D" id="3.30.540.10">
    <property type="entry name" value="Fructose-1,6-Bisphosphatase, subunit A, domain 1"/>
    <property type="match status" value="1"/>
</dbReference>
<evidence type="ECO:0000256" key="5">
    <source>
        <dbReference type="ARBA" id="ARBA00022723"/>
    </source>
</evidence>
<comment type="function">
    <text evidence="9">Converts adenosine-3',5'-bisphosphate (PAP) to AMP.</text>
</comment>
<dbReference type="PANTHER" id="PTHR43028:SF5">
    <property type="entry name" value="3'(2'),5'-BISPHOSPHATE NUCLEOTIDASE 1"/>
    <property type="match status" value="1"/>
</dbReference>
<feature type="binding site" evidence="9">
    <location>
        <position position="89"/>
    </location>
    <ligand>
        <name>Mg(2+)</name>
        <dbReference type="ChEBI" id="CHEBI:18420"/>
        <label>1</label>
    </ligand>
</feature>
<dbReference type="GO" id="GO:0005886">
    <property type="term" value="C:plasma membrane"/>
    <property type="evidence" value="ECO:0007669"/>
    <property type="project" value="UniProtKB-SubCell"/>
</dbReference>
<feature type="binding site" evidence="10">
    <location>
        <position position="92"/>
    </location>
    <ligand>
        <name>Mg(2+)</name>
        <dbReference type="ChEBI" id="CHEBI:18420"/>
        <label>1</label>
        <note>catalytic</note>
    </ligand>
</feature>
<gene>
    <name evidence="9 11" type="primary">cysQ</name>
    <name evidence="11" type="ORF">FGF68_04560</name>
</gene>
<keyword evidence="6 9" id="KW-0378">Hydrolase</keyword>
<comment type="cofactor">
    <cofactor evidence="9 10">
        <name>Mg(2+)</name>
        <dbReference type="ChEBI" id="CHEBI:18420"/>
    </cofactor>
</comment>
<feature type="binding site" evidence="9">
    <location>
        <position position="69"/>
    </location>
    <ligand>
        <name>substrate</name>
    </ligand>
</feature>
<feature type="binding site" evidence="9">
    <location>
        <position position="89"/>
    </location>
    <ligand>
        <name>Mg(2+)</name>
        <dbReference type="ChEBI" id="CHEBI:18420"/>
        <label>2</label>
    </ligand>
</feature>
<keyword evidence="7 9" id="KW-0460">Magnesium</keyword>
<dbReference type="SUPFAM" id="SSF56655">
    <property type="entry name" value="Carbohydrate phosphatase"/>
    <property type="match status" value="1"/>
</dbReference>
<evidence type="ECO:0000256" key="9">
    <source>
        <dbReference type="HAMAP-Rule" id="MF_02095"/>
    </source>
</evidence>
<dbReference type="Proteomes" id="UP000309544">
    <property type="component" value="Unassembled WGS sequence"/>
</dbReference>
<evidence type="ECO:0000256" key="2">
    <source>
        <dbReference type="ARBA" id="ARBA00005289"/>
    </source>
</evidence>
<feature type="binding site" evidence="10">
    <location>
        <position position="89"/>
    </location>
    <ligand>
        <name>Mg(2+)</name>
        <dbReference type="ChEBI" id="CHEBI:18420"/>
        <label>1</label>
        <note>catalytic</note>
    </ligand>
</feature>
<proteinExistence type="inferred from homology"/>
<dbReference type="RefSeq" id="WP_139626396.1">
    <property type="nucleotide sequence ID" value="NZ_VDCI01000003.1"/>
</dbReference>
<dbReference type="PROSITE" id="PS00629">
    <property type="entry name" value="IMP_1"/>
    <property type="match status" value="1"/>
</dbReference>
<evidence type="ECO:0000313" key="12">
    <source>
        <dbReference type="Proteomes" id="UP000309544"/>
    </source>
</evidence>
<evidence type="ECO:0000256" key="10">
    <source>
        <dbReference type="PIRSR" id="PIRSR600760-2"/>
    </source>
</evidence>
<feature type="binding site" evidence="10">
    <location>
        <position position="69"/>
    </location>
    <ligand>
        <name>Mg(2+)</name>
        <dbReference type="ChEBI" id="CHEBI:18420"/>
        <label>1</label>
        <note>catalytic</note>
    </ligand>
</feature>
<keyword evidence="12" id="KW-1185">Reference proteome</keyword>
<evidence type="ECO:0000256" key="3">
    <source>
        <dbReference type="ARBA" id="ARBA00022475"/>
    </source>
</evidence>
<comment type="similarity">
    <text evidence="2 9">Belongs to the inositol monophosphatase superfamily. CysQ family.</text>
</comment>
<reference evidence="11 12" key="1">
    <citation type="submission" date="2019-05" db="EMBL/GenBank/DDBJ databases">
        <title>Draft Whole-Genome sequence of the green sulfur bacterium Prosthecochloris vibrioformis DSM 260.</title>
        <authorList>
            <person name="Meyer T.E."/>
            <person name="Kyndt J.A."/>
        </authorList>
    </citation>
    <scope>NUCLEOTIDE SEQUENCE [LARGE SCALE GENOMIC DNA]</scope>
    <source>
        <strain evidence="11 12">DSM 260</strain>
    </source>
</reference>
<feature type="binding site" evidence="9">
    <location>
        <position position="92"/>
    </location>
    <ligand>
        <name>Mg(2+)</name>
        <dbReference type="ChEBI" id="CHEBI:18420"/>
        <label>2</label>
    </ligand>
</feature>
<dbReference type="EMBL" id="VDCI01000003">
    <property type="protein sequence ID" value="TNJ36857.1"/>
    <property type="molecule type" value="Genomic_DNA"/>
</dbReference>
<protein>
    <recommendedName>
        <fullName evidence="9">3'(2'),5'-bisphosphate nucleotidase CysQ</fullName>
        <ecNumber evidence="9">3.1.3.7</ecNumber>
    </recommendedName>
    <alternativeName>
        <fullName evidence="9">3'(2'),5-bisphosphonucleoside 3'(2')-phosphohydrolase</fullName>
    </alternativeName>
    <alternativeName>
        <fullName evidence="9">3'-phosphoadenosine 5'-phosphate phosphatase</fullName>
        <shortName evidence="9">PAP phosphatase</shortName>
    </alternativeName>
</protein>
<dbReference type="GO" id="GO:0000287">
    <property type="term" value="F:magnesium ion binding"/>
    <property type="evidence" value="ECO:0007669"/>
    <property type="project" value="UniProtKB-UniRule"/>
</dbReference>
<dbReference type="AlphaFoldDB" id="A0A5C4S184"/>
<dbReference type="GO" id="GO:0000103">
    <property type="term" value="P:sulfate assimilation"/>
    <property type="evidence" value="ECO:0007669"/>
    <property type="project" value="TreeGrafter"/>
</dbReference>
<evidence type="ECO:0000256" key="7">
    <source>
        <dbReference type="ARBA" id="ARBA00022842"/>
    </source>
</evidence>
<dbReference type="HAMAP" id="MF_02095">
    <property type="entry name" value="CysQ"/>
    <property type="match status" value="1"/>
</dbReference>